<evidence type="ECO:0000313" key="7">
    <source>
        <dbReference type="Proteomes" id="UP001372834"/>
    </source>
</evidence>
<dbReference type="GO" id="GO:0017057">
    <property type="term" value="F:6-phosphogluconolactonase activity"/>
    <property type="evidence" value="ECO:0007669"/>
    <property type="project" value="UniProtKB-UniRule"/>
</dbReference>
<dbReference type="InterPro" id="IPR006148">
    <property type="entry name" value="Glc/Gal-6P_isomerase"/>
</dbReference>
<accession>A0AAN8P025</accession>
<dbReference type="EMBL" id="JAWJWE010000037">
    <property type="protein sequence ID" value="KAK6625198.1"/>
    <property type="molecule type" value="Genomic_DNA"/>
</dbReference>
<dbReference type="GO" id="GO:0006098">
    <property type="term" value="P:pentose-phosphate shunt"/>
    <property type="evidence" value="ECO:0007669"/>
    <property type="project" value="InterPro"/>
</dbReference>
<name>A0AAN8P025_POLSC</name>
<feature type="domain" description="Glucosamine/galactosamine-6-phosphate isomerase" evidence="3">
    <location>
        <begin position="14"/>
        <end position="231"/>
    </location>
</feature>
<dbReference type="Proteomes" id="UP001359485">
    <property type="component" value="Unassembled WGS sequence"/>
</dbReference>
<dbReference type="InterPro" id="IPR039104">
    <property type="entry name" value="6PGL"/>
</dbReference>
<evidence type="ECO:0000259" key="3">
    <source>
        <dbReference type="Pfam" id="PF01182"/>
    </source>
</evidence>
<dbReference type="Pfam" id="PF01182">
    <property type="entry name" value="Glucosamine_iso"/>
    <property type="match status" value="1"/>
</dbReference>
<comment type="similarity">
    <text evidence="1 2">Belongs to the glucosamine/galactosamine-6-phosphate isomerase family. 6-phosphogluconolactonase subfamily.</text>
</comment>
<dbReference type="InterPro" id="IPR037171">
    <property type="entry name" value="NagB/RpiA_transferase-like"/>
</dbReference>
<dbReference type="NCBIfam" id="TIGR01198">
    <property type="entry name" value="pgl"/>
    <property type="match status" value="1"/>
</dbReference>
<gene>
    <name evidence="4" type="ORF">RUM43_005489</name>
    <name evidence="5" type="ORF">RUM44_008681</name>
</gene>
<dbReference type="InterPro" id="IPR005900">
    <property type="entry name" value="6-phosphogluconolactonase_DevB"/>
</dbReference>
<dbReference type="PANTHER" id="PTHR11054">
    <property type="entry name" value="6-PHOSPHOGLUCONOLACTONASE"/>
    <property type="match status" value="1"/>
</dbReference>
<comment type="catalytic activity">
    <reaction evidence="2">
        <text>6-phospho-D-glucono-1,5-lactone + H2O = 6-phospho-D-gluconate + H(+)</text>
        <dbReference type="Rhea" id="RHEA:12556"/>
        <dbReference type="ChEBI" id="CHEBI:15377"/>
        <dbReference type="ChEBI" id="CHEBI:15378"/>
        <dbReference type="ChEBI" id="CHEBI:57955"/>
        <dbReference type="ChEBI" id="CHEBI:58759"/>
        <dbReference type="EC" id="3.1.1.31"/>
    </reaction>
</comment>
<evidence type="ECO:0000256" key="2">
    <source>
        <dbReference type="RuleBase" id="RU365095"/>
    </source>
</evidence>
<evidence type="ECO:0000313" key="4">
    <source>
        <dbReference type="EMBL" id="KAK6625198.1"/>
    </source>
</evidence>
<dbReference type="GO" id="GO:0005975">
    <property type="term" value="P:carbohydrate metabolic process"/>
    <property type="evidence" value="ECO:0007669"/>
    <property type="project" value="UniProtKB-UniRule"/>
</dbReference>
<reference evidence="4 7" key="1">
    <citation type="submission" date="2023-10" db="EMBL/GenBank/DDBJ databases">
        <title>Genomes of two closely related lineages of the louse Polyplax serrata with different host specificities.</title>
        <authorList>
            <person name="Martinu J."/>
            <person name="Tarabai H."/>
            <person name="Stefka J."/>
            <person name="Hypsa V."/>
        </authorList>
    </citation>
    <scope>NUCLEOTIDE SEQUENCE [LARGE SCALE GENOMIC DNA]</scope>
    <source>
        <strain evidence="5">98ZLc_SE</strain>
        <strain evidence="4">HR10_N</strain>
    </source>
</reference>
<protein>
    <recommendedName>
        <fullName evidence="2">6-phosphogluconolactonase</fullName>
        <shortName evidence="2">6PGL</shortName>
        <ecNumber evidence="2">3.1.1.31</ecNumber>
    </recommendedName>
</protein>
<dbReference type="AlphaFoldDB" id="A0AAN8P025"/>
<evidence type="ECO:0000313" key="5">
    <source>
        <dbReference type="EMBL" id="KAK6638252.1"/>
    </source>
</evidence>
<dbReference type="EC" id="3.1.1.31" evidence="2"/>
<dbReference type="Proteomes" id="UP001372834">
    <property type="component" value="Unassembled WGS sequence"/>
</dbReference>
<dbReference type="SUPFAM" id="SSF100950">
    <property type="entry name" value="NagB/RpiA/CoA transferase-like"/>
    <property type="match status" value="1"/>
</dbReference>
<comment type="pathway">
    <text evidence="2">Carbohydrate degradation; pentose phosphate pathway; D-ribulose 5-phosphate from D-glucose 6-phosphate (oxidative stage): step 2/3.</text>
</comment>
<evidence type="ECO:0000313" key="6">
    <source>
        <dbReference type="Proteomes" id="UP001359485"/>
    </source>
</evidence>
<dbReference type="EMBL" id="JAWJWF010000002">
    <property type="protein sequence ID" value="KAK6638252.1"/>
    <property type="molecule type" value="Genomic_DNA"/>
</dbReference>
<dbReference type="CDD" id="cd01400">
    <property type="entry name" value="6PGL"/>
    <property type="match status" value="1"/>
</dbReference>
<keyword evidence="2" id="KW-0378">Hydrolase</keyword>
<comment type="caution">
    <text evidence="4">The sequence shown here is derived from an EMBL/GenBank/DDBJ whole genome shotgun (WGS) entry which is preliminary data.</text>
</comment>
<evidence type="ECO:0000256" key="1">
    <source>
        <dbReference type="ARBA" id="ARBA00010662"/>
    </source>
</evidence>
<dbReference type="Gene3D" id="3.40.50.1360">
    <property type="match status" value="1"/>
</dbReference>
<proteinExistence type="inferred from homology"/>
<sequence length="247" mass="27132">MAAVNASNVIVKRDTKGMSSELAVQIEKIANAAIERDGSFKIGLTGGSLLLLLTEALVNIKTDWVKWYIFFCDERILTQIDVEPLHIMYENMFSQLSIPIPKENIVKVETDISPSESSKDYISKLALHFPPVQFPRFHLLLLGVGPDGHICSLFPNDDKVLSETSVWVAPVMNAPKPPPCRVTLTFPVINNAEHCIVTASGKEKCEILTQVFGGSDVPAAKVKLNKGTLLWILDESAAPDAFKSEIS</sequence>
<dbReference type="PANTHER" id="PTHR11054:SF0">
    <property type="entry name" value="6-PHOSPHOGLUCONOLACTONASE"/>
    <property type="match status" value="1"/>
</dbReference>
<comment type="function">
    <text evidence="2">Hydrolysis of 6-phosphogluconolactone to 6-phosphogluconate.</text>
</comment>
<keyword evidence="6" id="KW-1185">Reference proteome</keyword>
<organism evidence="4 7">
    <name type="scientific">Polyplax serrata</name>
    <name type="common">Common mouse louse</name>
    <dbReference type="NCBI Taxonomy" id="468196"/>
    <lineage>
        <taxon>Eukaryota</taxon>
        <taxon>Metazoa</taxon>
        <taxon>Ecdysozoa</taxon>
        <taxon>Arthropoda</taxon>
        <taxon>Hexapoda</taxon>
        <taxon>Insecta</taxon>
        <taxon>Pterygota</taxon>
        <taxon>Neoptera</taxon>
        <taxon>Paraneoptera</taxon>
        <taxon>Psocodea</taxon>
        <taxon>Troctomorpha</taxon>
        <taxon>Phthiraptera</taxon>
        <taxon>Anoplura</taxon>
        <taxon>Polyplacidae</taxon>
        <taxon>Polyplax</taxon>
    </lineage>
</organism>